<proteinExistence type="predicted"/>
<protein>
    <recommendedName>
        <fullName evidence="3">TIGR02453 family protein</fullName>
    </recommendedName>
</protein>
<dbReference type="InterPro" id="IPR015996">
    <property type="entry name" value="UCP028451"/>
</dbReference>
<dbReference type="PIRSF" id="PIRSF028451">
    <property type="entry name" value="UCP028451"/>
    <property type="match status" value="1"/>
</dbReference>
<dbReference type="STRING" id="394503.Ccel_0076"/>
<dbReference type="OrthoDB" id="9794241at2"/>
<dbReference type="Pfam" id="PF09365">
    <property type="entry name" value="DUF2461"/>
    <property type="match status" value="1"/>
</dbReference>
<evidence type="ECO:0000313" key="1">
    <source>
        <dbReference type="EMBL" id="ACL74464.1"/>
    </source>
</evidence>
<dbReference type="eggNOG" id="COG5587">
    <property type="taxonomic scope" value="Bacteria"/>
</dbReference>
<dbReference type="RefSeq" id="WP_012634530.1">
    <property type="nucleotide sequence ID" value="NC_011898.1"/>
</dbReference>
<dbReference type="PANTHER" id="PTHR36452:SF1">
    <property type="entry name" value="DUF2461 DOMAIN-CONTAINING PROTEIN"/>
    <property type="match status" value="1"/>
</dbReference>
<sequence length="225" mass="26451">MSFNGFSGEALKFLFENRMNNSKEWYDSHKPDYKKYVYVPFVELIKELTPAMLEIDQQIITIPSKLISRVRRDTRFTKDKTLYRDNAWIVFLRDKSIMSTSPSFWFGITQKGSSYGVGFYGVETSSMANMREMIIKRHPLFMDALACYESQNKFVIGGDMYKRSKFPDQPENLKLWLDRKNIYFESVQEGFNLAFSKELPDVLRQDFLRLKPIYDFLSMLAAYGG</sequence>
<keyword evidence="2" id="KW-1185">Reference proteome</keyword>
<dbReference type="EMBL" id="CP001348">
    <property type="protein sequence ID" value="ACL74464.1"/>
    <property type="molecule type" value="Genomic_DNA"/>
</dbReference>
<dbReference type="Proteomes" id="UP000001349">
    <property type="component" value="Chromosome"/>
</dbReference>
<dbReference type="AlphaFoldDB" id="B8I4B0"/>
<dbReference type="PANTHER" id="PTHR36452">
    <property type="entry name" value="CHROMOSOME 12, WHOLE GENOME SHOTGUN SEQUENCE"/>
    <property type="match status" value="1"/>
</dbReference>
<accession>B8I4B0</accession>
<organism evidence="1 2">
    <name type="scientific">Ruminiclostridium cellulolyticum (strain ATCC 35319 / DSM 5812 / JCM 6584 / H10)</name>
    <name type="common">Clostridium cellulolyticum</name>
    <dbReference type="NCBI Taxonomy" id="394503"/>
    <lineage>
        <taxon>Bacteria</taxon>
        <taxon>Bacillati</taxon>
        <taxon>Bacillota</taxon>
        <taxon>Clostridia</taxon>
        <taxon>Eubacteriales</taxon>
        <taxon>Oscillospiraceae</taxon>
        <taxon>Ruminiclostridium</taxon>
    </lineage>
</organism>
<evidence type="ECO:0008006" key="3">
    <source>
        <dbReference type="Google" id="ProtNLM"/>
    </source>
</evidence>
<dbReference type="HOGENOM" id="CLU_036742_2_1_9"/>
<dbReference type="InterPro" id="IPR012808">
    <property type="entry name" value="CHP02453"/>
</dbReference>
<gene>
    <name evidence="1" type="ordered locus">Ccel_0076</name>
</gene>
<dbReference type="KEGG" id="cce:Ccel_0076"/>
<reference evidence="1 2" key="1">
    <citation type="submission" date="2009-01" db="EMBL/GenBank/DDBJ databases">
        <title>Complete sequence of Clostridium cellulolyticum H10.</title>
        <authorList>
            <consortium name="US DOE Joint Genome Institute"/>
            <person name="Lucas S."/>
            <person name="Copeland A."/>
            <person name="Lapidus A."/>
            <person name="Glavina del Rio T."/>
            <person name="Dalin E."/>
            <person name="Tice H."/>
            <person name="Bruce D."/>
            <person name="Goodwin L."/>
            <person name="Pitluck S."/>
            <person name="Chertkov O."/>
            <person name="Saunders E."/>
            <person name="Brettin T."/>
            <person name="Detter J.C."/>
            <person name="Han C."/>
            <person name="Larimer F."/>
            <person name="Land M."/>
            <person name="Hauser L."/>
            <person name="Kyrpides N."/>
            <person name="Ivanova N."/>
            <person name="Zhou J."/>
            <person name="Richardson P."/>
        </authorList>
    </citation>
    <scope>NUCLEOTIDE SEQUENCE [LARGE SCALE GENOMIC DNA]</scope>
    <source>
        <strain evidence="2">ATCC 35319 / DSM 5812 / JCM 6584 / H10</strain>
    </source>
</reference>
<name>B8I4B0_RUMCH</name>
<evidence type="ECO:0000313" key="2">
    <source>
        <dbReference type="Proteomes" id="UP000001349"/>
    </source>
</evidence>